<accession>A0A6G0XB88</accession>
<dbReference type="Proteomes" id="UP000481153">
    <property type="component" value="Unassembled WGS sequence"/>
</dbReference>
<evidence type="ECO:0000256" key="1">
    <source>
        <dbReference type="SAM" id="MobiDB-lite"/>
    </source>
</evidence>
<comment type="caution">
    <text evidence="2">The sequence shown here is derived from an EMBL/GenBank/DDBJ whole genome shotgun (WGS) entry which is preliminary data.</text>
</comment>
<reference evidence="2 3" key="1">
    <citation type="submission" date="2019-07" db="EMBL/GenBank/DDBJ databases">
        <title>Genomics analysis of Aphanomyces spp. identifies a new class of oomycete effector associated with host adaptation.</title>
        <authorList>
            <person name="Gaulin E."/>
        </authorList>
    </citation>
    <scope>NUCLEOTIDE SEQUENCE [LARGE SCALE GENOMIC DNA]</scope>
    <source>
        <strain evidence="2 3">ATCC 201684</strain>
    </source>
</reference>
<protein>
    <submittedName>
        <fullName evidence="2">Uncharacterized protein</fullName>
    </submittedName>
</protein>
<sequence>MGMRMTEQFLVEIPRNRRQRVVVVVPPIRSLGRRECKHFKGRCSSDRKTQRWFIARTFLQCFYLLGIPSRRRKSCTGGETDKESKANGERSTSHSPTDTNLDVNQEITLSG</sequence>
<feature type="region of interest" description="Disordered" evidence="1">
    <location>
        <begin position="71"/>
        <end position="111"/>
    </location>
</feature>
<evidence type="ECO:0000313" key="3">
    <source>
        <dbReference type="Proteomes" id="UP000481153"/>
    </source>
</evidence>
<gene>
    <name evidence="2" type="ORF">Ae201684_006572</name>
</gene>
<proteinExistence type="predicted"/>
<keyword evidence="3" id="KW-1185">Reference proteome</keyword>
<feature type="compositionally biased region" description="Basic and acidic residues" evidence="1">
    <location>
        <begin position="79"/>
        <end position="92"/>
    </location>
</feature>
<dbReference type="AlphaFoldDB" id="A0A6G0XB88"/>
<feature type="compositionally biased region" description="Polar residues" evidence="1">
    <location>
        <begin position="93"/>
        <end position="111"/>
    </location>
</feature>
<evidence type="ECO:0000313" key="2">
    <source>
        <dbReference type="EMBL" id="KAF0737407.1"/>
    </source>
</evidence>
<organism evidence="2 3">
    <name type="scientific">Aphanomyces euteiches</name>
    <dbReference type="NCBI Taxonomy" id="100861"/>
    <lineage>
        <taxon>Eukaryota</taxon>
        <taxon>Sar</taxon>
        <taxon>Stramenopiles</taxon>
        <taxon>Oomycota</taxon>
        <taxon>Saprolegniomycetes</taxon>
        <taxon>Saprolegniales</taxon>
        <taxon>Verrucalvaceae</taxon>
        <taxon>Aphanomyces</taxon>
    </lineage>
</organism>
<name>A0A6G0XB88_9STRA</name>
<dbReference type="EMBL" id="VJMJ01000084">
    <property type="protein sequence ID" value="KAF0737407.1"/>
    <property type="molecule type" value="Genomic_DNA"/>
</dbReference>